<dbReference type="Proteomes" id="UP000199546">
    <property type="component" value="Unassembled WGS sequence"/>
</dbReference>
<accession>A0A1I6ZJC5</accession>
<gene>
    <name evidence="2" type="ORF">SAMN05660657_02021</name>
</gene>
<dbReference type="EMBL" id="FPBA01000005">
    <property type="protein sequence ID" value="SFT62771.1"/>
    <property type="molecule type" value="Genomic_DNA"/>
</dbReference>
<evidence type="ECO:0000313" key="2">
    <source>
        <dbReference type="EMBL" id="SFT62771.1"/>
    </source>
</evidence>
<proteinExistence type="predicted"/>
<evidence type="ECO:0000256" key="1">
    <source>
        <dbReference type="SAM" id="Phobius"/>
    </source>
</evidence>
<name>A0A1I6ZJC5_9ACTN</name>
<keyword evidence="3" id="KW-1185">Reference proteome</keyword>
<feature type="transmembrane region" description="Helical" evidence="1">
    <location>
        <begin position="74"/>
        <end position="92"/>
    </location>
</feature>
<organism evidence="2 3">
    <name type="scientific">Geodermatophilus amargosae</name>
    <dbReference type="NCBI Taxonomy" id="1296565"/>
    <lineage>
        <taxon>Bacteria</taxon>
        <taxon>Bacillati</taxon>
        <taxon>Actinomycetota</taxon>
        <taxon>Actinomycetes</taxon>
        <taxon>Geodermatophilales</taxon>
        <taxon>Geodermatophilaceae</taxon>
        <taxon>Geodermatophilus</taxon>
    </lineage>
</organism>
<dbReference type="RefSeq" id="WP_093579251.1">
    <property type="nucleotide sequence ID" value="NZ_FPBA01000005.1"/>
</dbReference>
<sequence length="119" mass="12086">MTEPRPPWSRRRRRLLLGLAAGAVVGGAGALVLPAEFGATAAYLGGLCAFLLVAAAVVFLAVPGPDTAGTLLRSTPMGGAVLVVGVLVALSAEGQPLWWLTAAVGAVWLGSALWLARRS</sequence>
<keyword evidence="1" id="KW-0472">Membrane</keyword>
<keyword evidence="1" id="KW-1133">Transmembrane helix</keyword>
<feature type="transmembrane region" description="Helical" evidence="1">
    <location>
        <begin position="40"/>
        <end position="62"/>
    </location>
</feature>
<feature type="transmembrane region" description="Helical" evidence="1">
    <location>
        <begin position="98"/>
        <end position="116"/>
    </location>
</feature>
<reference evidence="3" key="1">
    <citation type="submission" date="2016-10" db="EMBL/GenBank/DDBJ databases">
        <authorList>
            <person name="Varghese N."/>
            <person name="Submissions S."/>
        </authorList>
    </citation>
    <scope>NUCLEOTIDE SEQUENCE [LARGE SCALE GENOMIC DNA]</scope>
    <source>
        <strain evidence="3">DSM 46136</strain>
    </source>
</reference>
<dbReference type="STRING" id="1296565.SAMN05660657_02021"/>
<dbReference type="PROSITE" id="PS51318">
    <property type="entry name" value="TAT"/>
    <property type="match status" value="1"/>
</dbReference>
<keyword evidence="1" id="KW-0812">Transmembrane</keyword>
<protein>
    <submittedName>
        <fullName evidence="2">Uncharacterized protein</fullName>
    </submittedName>
</protein>
<dbReference type="InterPro" id="IPR006311">
    <property type="entry name" value="TAT_signal"/>
</dbReference>
<evidence type="ECO:0000313" key="3">
    <source>
        <dbReference type="Proteomes" id="UP000199546"/>
    </source>
</evidence>
<dbReference type="AlphaFoldDB" id="A0A1I6ZJC5"/>